<organism evidence="8 9">
    <name type="scientific">Empedobacter tilapiae</name>
    <dbReference type="NCBI Taxonomy" id="2491114"/>
    <lineage>
        <taxon>Bacteria</taxon>
        <taxon>Pseudomonadati</taxon>
        <taxon>Bacteroidota</taxon>
        <taxon>Flavobacteriia</taxon>
        <taxon>Flavobacteriales</taxon>
        <taxon>Weeksellaceae</taxon>
        <taxon>Empedobacter</taxon>
    </lineage>
</organism>
<evidence type="ECO:0000313" key="8">
    <source>
        <dbReference type="EMBL" id="TGN24400.1"/>
    </source>
</evidence>
<keyword evidence="9" id="KW-1185">Reference proteome</keyword>
<dbReference type="OrthoDB" id="1525160at2"/>
<keyword evidence="2" id="KW-0813">Transport</keyword>
<dbReference type="Proteomes" id="UP000297998">
    <property type="component" value="Unassembled WGS sequence"/>
</dbReference>
<evidence type="ECO:0000313" key="9">
    <source>
        <dbReference type="Proteomes" id="UP000297998"/>
    </source>
</evidence>
<keyword evidence="4" id="KW-0653">Protein transport</keyword>
<dbReference type="GO" id="GO:0015031">
    <property type="term" value="P:protein transport"/>
    <property type="evidence" value="ECO:0007669"/>
    <property type="project" value="UniProtKB-KW"/>
</dbReference>
<gene>
    <name evidence="8" type="ORF">E4J94_13850</name>
</gene>
<evidence type="ECO:0000256" key="4">
    <source>
        <dbReference type="ARBA" id="ARBA00022927"/>
    </source>
</evidence>
<protein>
    <recommendedName>
        <fullName evidence="10">Twin-arginine translocase TatA/TatE family subunit</fullName>
    </recommendedName>
</protein>
<dbReference type="GO" id="GO:0016020">
    <property type="term" value="C:membrane"/>
    <property type="evidence" value="ECO:0007669"/>
    <property type="project" value="UniProtKB-ARBA"/>
</dbReference>
<keyword evidence="3" id="KW-0812">Transmembrane</keyword>
<evidence type="ECO:0000256" key="5">
    <source>
        <dbReference type="ARBA" id="ARBA00022989"/>
    </source>
</evidence>
<comment type="caution">
    <text evidence="8">The sequence shown here is derived from an EMBL/GenBank/DDBJ whole genome shotgun (WGS) entry which is preliminary data.</text>
</comment>
<keyword evidence="5" id="KW-1133">Transmembrane helix</keyword>
<dbReference type="InterPro" id="IPR003369">
    <property type="entry name" value="TatA/B/E"/>
</dbReference>
<dbReference type="Pfam" id="PF02416">
    <property type="entry name" value="TatA_B_E"/>
    <property type="match status" value="1"/>
</dbReference>
<evidence type="ECO:0000256" key="6">
    <source>
        <dbReference type="ARBA" id="ARBA00023010"/>
    </source>
</evidence>
<evidence type="ECO:0000256" key="1">
    <source>
        <dbReference type="ARBA" id="ARBA00004167"/>
    </source>
</evidence>
<evidence type="ECO:0000256" key="2">
    <source>
        <dbReference type="ARBA" id="ARBA00022448"/>
    </source>
</evidence>
<dbReference type="AlphaFoldDB" id="A0A4Z1BG67"/>
<comment type="subcellular location">
    <subcellularLocation>
        <location evidence="1">Membrane</location>
        <topology evidence="1">Single-pass membrane protein</topology>
    </subcellularLocation>
</comment>
<proteinExistence type="predicted"/>
<dbReference type="Gene3D" id="1.20.5.3310">
    <property type="match status" value="1"/>
</dbReference>
<evidence type="ECO:0000256" key="3">
    <source>
        <dbReference type="ARBA" id="ARBA00022692"/>
    </source>
</evidence>
<sequence>MVVAVVIFGPDKIPEIARGLGTAVRKLKEASEDIKQEIMNPVQEVDPTKDIQNTIKELNPMNEIKDSFQKINPMEDFQKSFDEVRNPVDEIHDAIHQDNTVDLALKDTNAPVMKSNDSEIDLDAVVREGTEATEPIIEKVESVVEEPIIVNETLGLGGTVSR</sequence>
<dbReference type="EMBL" id="SRPE01000010">
    <property type="protein sequence ID" value="TGN24400.1"/>
    <property type="molecule type" value="Genomic_DNA"/>
</dbReference>
<keyword evidence="6" id="KW-0811">Translocation</keyword>
<keyword evidence="7" id="KW-0472">Membrane</keyword>
<evidence type="ECO:0000256" key="7">
    <source>
        <dbReference type="ARBA" id="ARBA00023136"/>
    </source>
</evidence>
<accession>A0A4Z1BG67</accession>
<reference evidence="8 9" key="1">
    <citation type="submission" date="2019-03" db="EMBL/GenBank/DDBJ databases">
        <title>Empedobacter tilapiae sp. nov., isolated from an intestine of Nile tilapia Oreochromis niloticus.</title>
        <authorList>
            <person name="Kim Y.-O."/>
            <person name="Yoon J.-H."/>
        </authorList>
    </citation>
    <scope>NUCLEOTIDE SEQUENCE [LARGE SCALE GENOMIC DNA]</scope>
    <source>
        <strain evidence="8 9">MRS2</strain>
    </source>
</reference>
<name>A0A4Z1BG67_9FLAO</name>
<evidence type="ECO:0008006" key="10">
    <source>
        <dbReference type="Google" id="ProtNLM"/>
    </source>
</evidence>